<gene>
    <name evidence="5" type="ORF">COT89_02400</name>
</gene>
<dbReference type="GO" id="GO:0022857">
    <property type="term" value="F:transmembrane transporter activity"/>
    <property type="evidence" value="ECO:0007669"/>
    <property type="project" value="TreeGrafter"/>
</dbReference>
<keyword evidence="2" id="KW-0547">Nucleotide-binding</keyword>
<dbReference type="PANTHER" id="PTHR24220">
    <property type="entry name" value="IMPORT ATP-BINDING PROTEIN"/>
    <property type="match status" value="1"/>
</dbReference>
<organism evidence="5 6">
    <name type="scientific">Candidatus Colwellbacteria bacterium CG10_big_fil_rev_8_21_14_0_10_42_22</name>
    <dbReference type="NCBI Taxonomy" id="1974540"/>
    <lineage>
        <taxon>Bacteria</taxon>
        <taxon>Candidatus Colwelliibacteriota</taxon>
    </lineage>
</organism>
<dbReference type="SUPFAM" id="SSF52540">
    <property type="entry name" value="P-loop containing nucleoside triphosphate hydrolases"/>
    <property type="match status" value="1"/>
</dbReference>
<comment type="similarity">
    <text evidence="1">Belongs to the ABC transporter superfamily.</text>
</comment>
<evidence type="ECO:0000313" key="5">
    <source>
        <dbReference type="EMBL" id="PIR97898.1"/>
    </source>
</evidence>
<feature type="domain" description="ABC transporter" evidence="4">
    <location>
        <begin position="2"/>
        <end position="228"/>
    </location>
</feature>
<sequence length="228" mass="25342">MILFENVSKQYDGGEYTALEDINFEIKPKEFVSIVGRSGAGKSTVIRLLIGEERPTTGRIVFGEDEISTMHPRDLPRVRRGIGTIFQNYRLLPTKTAYENVAFALEVAGVSEREIDDMVRESLDLVGLSDKAGNFPHELSGGEAQRVAMARAMVNHPRLIVADEPTGNLDPLNTADVIKVLEQINDLGTTVILTTHNRDVVNKLNRRVIQLDNGRIIRDVTKGKYTLA</sequence>
<dbReference type="GO" id="GO:0051301">
    <property type="term" value="P:cell division"/>
    <property type="evidence" value="ECO:0007669"/>
    <property type="project" value="UniProtKB-KW"/>
</dbReference>
<dbReference type="Gene3D" id="3.40.50.300">
    <property type="entry name" value="P-loop containing nucleotide triphosphate hydrolases"/>
    <property type="match status" value="1"/>
</dbReference>
<comment type="caution">
    <text evidence="5">The sequence shown here is derived from an EMBL/GenBank/DDBJ whole genome shotgun (WGS) entry which is preliminary data.</text>
</comment>
<dbReference type="InterPro" id="IPR003439">
    <property type="entry name" value="ABC_transporter-like_ATP-bd"/>
</dbReference>
<dbReference type="SMART" id="SM00382">
    <property type="entry name" value="AAA"/>
    <property type="match status" value="1"/>
</dbReference>
<reference evidence="6" key="1">
    <citation type="submission" date="2017-09" db="EMBL/GenBank/DDBJ databases">
        <title>Depth-based differentiation of microbial function through sediment-hosted aquifers and enrichment of novel symbionts in the deep terrestrial subsurface.</title>
        <authorList>
            <person name="Probst A.J."/>
            <person name="Ladd B."/>
            <person name="Jarett J.K."/>
            <person name="Geller-Mcgrath D.E."/>
            <person name="Sieber C.M.K."/>
            <person name="Emerson J.B."/>
            <person name="Anantharaman K."/>
            <person name="Thomas B.C."/>
            <person name="Malmstrom R."/>
            <person name="Stieglmeier M."/>
            <person name="Klingl A."/>
            <person name="Woyke T."/>
            <person name="Ryan C.M."/>
            <person name="Banfield J.F."/>
        </authorList>
    </citation>
    <scope>NUCLEOTIDE SEQUENCE [LARGE SCALE GENOMIC DNA]</scope>
</reference>
<evidence type="ECO:0000256" key="1">
    <source>
        <dbReference type="ARBA" id="ARBA00005417"/>
    </source>
</evidence>
<dbReference type="GO" id="GO:0016887">
    <property type="term" value="F:ATP hydrolysis activity"/>
    <property type="evidence" value="ECO:0007669"/>
    <property type="project" value="InterPro"/>
</dbReference>
<proteinExistence type="inferred from homology"/>
<name>A0A2H0VFM8_9BACT</name>
<dbReference type="PROSITE" id="PS00211">
    <property type="entry name" value="ABC_TRANSPORTER_1"/>
    <property type="match status" value="1"/>
</dbReference>
<protein>
    <submittedName>
        <fullName evidence="5">Cell division ATP-binding protein FtsE</fullName>
    </submittedName>
</protein>
<evidence type="ECO:0000313" key="6">
    <source>
        <dbReference type="Proteomes" id="UP000231466"/>
    </source>
</evidence>
<dbReference type="GO" id="GO:0005524">
    <property type="term" value="F:ATP binding"/>
    <property type="evidence" value="ECO:0007669"/>
    <property type="project" value="UniProtKB-KW"/>
</dbReference>
<dbReference type="Pfam" id="PF00005">
    <property type="entry name" value="ABC_tran"/>
    <property type="match status" value="1"/>
</dbReference>
<keyword evidence="5" id="KW-0132">Cell division</keyword>
<dbReference type="EMBL" id="PFAH01000008">
    <property type="protein sequence ID" value="PIR97898.1"/>
    <property type="molecule type" value="Genomic_DNA"/>
</dbReference>
<dbReference type="InterPro" id="IPR003593">
    <property type="entry name" value="AAA+_ATPase"/>
</dbReference>
<evidence type="ECO:0000256" key="2">
    <source>
        <dbReference type="ARBA" id="ARBA00022741"/>
    </source>
</evidence>
<dbReference type="PANTHER" id="PTHR24220:SF470">
    <property type="entry name" value="CELL DIVISION ATP-BINDING PROTEIN FTSE"/>
    <property type="match status" value="1"/>
</dbReference>
<evidence type="ECO:0000256" key="3">
    <source>
        <dbReference type="ARBA" id="ARBA00022840"/>
    </source>
</evidence>
<evidence type="ECO:0000259" key="4">
    <source>
        <dbReference type="PROSITE" id="PS50893"/>
    </source>
</evidence>
<dbReference type="FunFam" id="3.40.50.300:FF:000056">
    <property type="entry name" value="Cell division ATP-binding protein FtsE"/>
    <property type="match status" value="1"/>
</dbReference>
<dbReference type="InterPro" id="IPR015854">
    <property type="entry name" value="ABC_transpr_LolD-like"/>
</dbReference>
<dbReference type="PROSITE" id="PS50893">
    <property type="entry name" value="ABC_TRANSPORTER_2"/>
    <property type="match status" value="1"/>
</dbReference>
<accession>A0A2H0VFM8</accession>
<keyword evidence="3 5" id="KW-0067">ATP-binding</keyword>
<dbReference type="Proteomes" id="UP000231466">
    <property type="component" value="Unassembled WGS sequence"/>
</dbReference>
<keyword evidence="5" id="KW-0131">Cell cycle</keyword>
<dbReference type="GO" id="GO:0005886">
    <property type="term" value="C:plasma membrane"/>
    <property type="evidence" value="ECO:0007669"/>
    <property type="project" value="TreeGrafter"/>
</dbReference>
<dbReference type="AlphaFoldDB" id="A0A2H0VFM8"/>
<dbReference type="InterPro" id="IPR017871">
    <property type="entry name" value="ABC_transporter-like_CS"/>
</dbReference>
<dbReference type="InterPro" id="IPR027417">
    <property type="entry name" value="P-loop_NTPase"/>
</dbReference>